<feature type="transmembrane region" description="Helical" evidence="1">
    <location>
        <begin position="199"/>
        <end position="218"/>
    </location>
</feature>
<keyword evidence="1" id="KW-0472">Membrane</keyword>
<keyword evidence="1" id="KW-1133">Transmembrane helix</keyword>
<dbReference type="AlphaFoldDB" id="A0A9D1UG27"/>
<dbReference type="Pfam" id="PF06912">
    <property type="entry name" value="DUF1275"/>
    <property type="match status" value="1"/>
</dbReference>
<evidence type="ECO:0000256" key="1">
    <source>
        <dbReference type="SAM" id="Phobius"/>
    </source>
</evidence>
<evidence type="ECO:0000313" key="2">
    <source>
        <dbReference type="EMBL" id="HIW86502.1"/>
    </source>
</evidence>
<dbReference type="Proteomes" id="UP000824205">
    <property type="component" value="Unassembled WGS sequence"/>
</dbReference>
<dbReference type="EMBL" id="DXGE01000034">
    <property type="protein sequence ID" value="HIW86502.1"/>
    <property type="molecule type" value="Genomic_DNA"/>
</dbReference>
<gene>
    <name evidence="2" type="ORF">IAA48_08420</name>
</gene>
<name>A0A9D1UG27_9FIRM</name>
<protein>
    <submittedName>
        <fullName evidence="2">DUF1275 domain-containing protein</fullName>
    </submittedName>
</protein>
<feature type="transmembrane region" description="Helical" evidence="1">
    <location>
        <begin position="59"/>
        <end position="79"/>
    </location>
</feature>
<accession>A0A9D1UG27</accession>
<keyword evidence="1" id="KW-0812">Transmembrane</keyword>
<feature type="transmembrane region" description="Helical" evidence="1">
    <location>
        <begin position="174"/>
        <end position="193"/>
    </location>
</feature>
<feature type="transmembrane region" description="Helical" evidence="1">
    <location>
        <begin position="121"/>
        <end position="142"/>
    </location>
</feature>
<reference evidence="2" key="1">
    <citation type="journal article" date="2021" name="PeerJ">
        <title>Extensive microbial diversity within the chicken gut microbiome revealed by metagenomics and culture.</title>
        <authorList>
            <person name="Gilroy R."/>
            <person name="Ravi A."/>
            <person name="Getino M."/>
            <person name="Pursley I."/>
            <person name="Horton D.L."/>
            <person name="Alikhan N.F."/>
            <person name="Baker D."/>
            <person name="Gharbi K."/>
            <person name="Hall N."/>
            <person name="Watson M."/>
            <person name="Adriaenssens E.M."/>
            <person name="Foster-Nyarko E."/>
            <person name="Jarju S."/>
            <person name="Secka A."/>
            <person name="Antonio M."/>
            <person name="Oren A."/>
            <person name="Chaudhuri R.R."/>
            <person name="La Ragione R."/>
            <person name="Hildebrand F."/>
            <person name="Pallen M.J."/>
        </authorList>
    </citation>
    <scope>NUCLEOTIDE SEQUENCE</scope>
    <source>
        <strain evidence="2">421</strain>
    </source>
</reference>
<comment type="caution">
    <text evidence="2">The sequence shown here is derived from an EMBL/GenBank/DDBJ whole genome shotgun (WGS) entry which is preliminary data.</text>
</comment>
<organism evidence="2 3">
    <name type="scientific">Candidatus Eubacterium faecipullorum</name>
    <dbReference type="NCBI Taxonomy" id="2838571"/>
    <lineage>
        <taxon>Bacteria</taxon>
        <taxon>Bacillati</taxon>
        <taxon>Bacillota</taxon>
        <taxon>Clostridia</taxon>
        <taxon>Eubacteriales</taxon>
        <taxon>Eubacteriaceae</taxon>
        <taxon>Eubacterium</taxon>
    </lineage>
</organism>
<evidence type="ECO:0000313" key="3">
    <source>
        <dbReference type="Proteomes" id="UP000824205"/>
    </source>
</evidence>
<dbReference type="PANTHER" id="PTHR37314:SF4">
    <property type="entry name" value="UPF0700 TRANSMEMBRANE PROTEIN YOAK"/>
    <property type="match status" value="1"/>
</dbReference>
<dbReference type="InterPro" id="IPR010699">
    <property type="entry name" value="DUF1275"/>
</dbReference>
<dbReference type="PANTHER" id="PTHR37314">
    <property type="entry name" value="SLR0142 PROTEIN"/>
    <property type="match status" value="1"/>
</dbReference>
<proteinExistence type="predicted"/>
<sequence length="233" mass="24930">MKKGSQMSESFLLGAVLALAGGFLDAYTYVCRGGVFANAETGNIVLMGIELADGNFKSALQYLIPITAFACGILASELVKKIFKKRTVLHWRQITVALEIGVLAAISFVPSTDKNNIYTNALVAFAASLQVQSFRIISGVALTTTMCTGNLRSAAEHLFAAVSKKDTAALKKSLKYFMIIGFFIIGAVTGTAVTRIMDIRAALVAAGILAAAFALMFINGDRLYAKLPERDKK</sequence>
<reference evidence="2" key="2">
    <citation type="submission" date="2021-04" db="EMBL/GenBank/DDBJ databases">
        <authorList>
            <person name="Gilroy R."/>
        </authorList>
    </citation>
    <scope>NUCLEOTIDE SEQUENCE</scope>
    <source>
        <strain evidence="2">421</strain>
    </source>
</reference>
<feature type="transmembrane region" description="Helical" evidence="1">
    <location>
        <begin position="91"/>
        <end position="109"/>
    </location>
</feature>